<dbReference type="Proteomes" id="UP000178912">
    <property type="component" value="Unassembled WGS sequence"/>
</dbReference>
<proteinExistence type="predicted"/>
<organism evidence="3 4">
    <name type="scientific">Rhynchosporium agropyri</name>
    <dbReference type="NCBI Taxonomy" id="914238"/>
    <lineage>
        <taxon>Eukaryota</taxon>
        <taxon>Fungi</taxon>
        <taxon>Dikarya</taxon>
        <taxon>Ascomycota</taxon>
        <taxon>Pezizomycotina</taxon>
        <taxon>Leotiomycetes</taxon>
        <taxon>Helotiales</taxon>
        <taxon>Ploettnerulaceae</taxon>
        <taxon>Rhynchosporium</taxon>
    </lineage>
</organism>
<protein>
    <submittedName>
        <fullName evidence="3">Uncharacterized protein</fullName>
    </submittedName>
</protein>
<dbReference type="SUPFAM" id="SSF52833">
    <property type="entry name" value="Thioredoxin-like"/>
    <property type="match status" value="1"/>
</dbReference>
<sequence length="332" mass="37193">MPPSEEIILYHYTFSPYAKRVVWYLSLRQIPYTQCLQPPILPRPSLIALGTSYRRIPILSIGKDIYNDTRLILSKLTELYPASAQHPALSTGAFGQGMEKLLEFWTVNGLFSRAAALIPKEMPLLRDERFRRDREDFTGRSWEPEAVERGRAEALVEIRSAFELLETTFLADGREWIAGGEKPGMADIEAVWPFHWLNGLEGALPPTLISATQYPKVFAWISRFDASTRAAAKQLGKPKTIKGEEAISITQIGGFAEEVLSVDELDPSGLKRGEWVEVWPTDSGSRHRDQGHLVGLSGKEIVVTTEGGKVEGVRIHAPRQGFRVRRLEGGKL</sequence>
<gene>
    <name evidence="3" type="ORF">RAG0_11357</name>
</gene>
<dbReference type="CDD" id="cd00570">
    <property type="entry name" value="GST_N_family"/>
    <property type="match status" value="1"/>
</dbReference>
<evidence type="ECO:0000259" key="2">
    <source>
        <dbReference type="Pfam" id="PF25907"/>
    </source>
</evidence>
<dbReference type="Pfam" id="PF25907">
    <property type="entry name" value="DUF7962"/>
    <property type="match status" value="1"/>
</dbReference>
<dbReference type="InterPro" id="IPR036282">
    <property type="entry name" value="Glutathione-S-Trfase_C_sf"/>
</dbReference>
<dbReference type="InterPro" id="IPR004045">
    <property type="entry name" value="Glutathione_S-Trfase_N"/>
</dbReference>
<dbReference type="Gene3D" id="3.40.30.110">
    <property type="match status" value="2"/>
</dbReference>
<keyword evidence="4" id="KW-1185">Reference proteome</keyword>
<dbReference type="EMBL" id="FJUX01000074">
    <property type="protein sequence ID" value="CZT05137.1"/>
    <property type="molecule type" value="Genomic_DNA"/>
</dbReference>
<evidence type="ECO:0000259" key="1">
    <source>
        <dbReference type="Pfam" id="PF13417"/>
    </source>
</evidence>
<accession>A0A1E1L3M5</accession>
<dbReference type="Pfam" id="PF13417">
    <property type="entry name" value="GST_N_3"/>
    <property type="match status" value="1"/>
</dbReference>
<dbReference type="InterPro" id="IPR058268">
    <property type="entry name" value="DUF7962"/>
</dbReference>
<name>A0A1E1L3M5_9HELO</name>
<dbReference type="SUPFAM" id="SSF47616">
    <property type="entry name" value="GST C-terminal domain-like"/>
    <property type="match status" value="1"/>
</dbReference>
<feature type="domain" description="GST N-terminal" evidence="1">
    <location>
        <begin position="9"/>
        <end position="82"/>
    </location>
</feature>
<feature type="domain" description="DUF7962" evidence="2">
    <location>
        <begin position="113"/>
        <end position="233"/>
    </location>
</feature>
<dbReference type="Gene3D" id="1.20.1050.10">
    <property type="match status" value="1"/>
</dbReference>
<evidence type="ECO:0000313" key="4">
    <source>
        <dbReference type="Proteomes" id="UP000178912"/>
    </source>
</evidence>
<dbReference type="OrthoDB" id="202840at2759"/>
<evidence type="ECO:0000313" key="3">
    <source>
        <dbReference type="EMBL" id="CZT05137.1"/>
    </source>
</evidence>
<reference evidence="4" key="1">
    <citation type="submission" date="2016-03" db="EMBL/GenBank/DDBJ databases">
        <authorList>
            <person name="Guldener U."/>
        </authorList>
    </citation>
    <scope>NUCLEOTIDE SEQUENCE [LARGE SCALE GENOMIC DNA]</scope>
    <source>
        <strain evidence="4">04CH-RAC-A.6.1</strain>
    </source>
</reference>
<dbReference type="InterPro" id="IPR036249">
    <property type="entry name" value="Thioredoxin-like_sf"/>
</dbReference>
<dbReference type="AlphaFoldDB" id="A0A1E1L3M5"/>